<evidence type="ECO:0000313" key="1">
    <source>
        <dbReference type="EMBL" id="QTD95942.1"/>
    </source>
</evidence>
<reference evidence="1 2" key="1">
    <citation type="submission" date="2021-03" db="EMBL/GenBank/DDBJ databases">
        <title>Complete genome sequence of Streptomyces cyanogenus S136, producer of anticancer angucycline landomycin A.</title>
        <authorList>
            <person name="Hrab P."/>
            <person name="Ruckert C."/>
            <person name="Busche T."/>
            <person name="Ostash I."/>
            <person name="Kalinowski J."/>
            <person name="Fedorenko V."/>
            <person name="Yushchuk O."/>
            <person name="Ostash B."/>
        </authorList>
    </citation>
    <scope>NUCLEOTIDE SEQUENCE [LARGE SCALE GENOMIC DNA]</scope>
    <source>
        <strain evidence="1 2">S136</strain>
    </source>
</reference>
<proteinExistence type="predicted"/>
<keyword evidence="2" id="KW-1185">Reference proteome</keyword>
<protein>
    <submittedName>
        <fullName evidence="1">Uncharacterized protein</fullName>
    </submittedName>
</protein>
<accession>A0ABX7THK8</accession>
<gene>
    <name evidence="1" type="ORF">S1361_01225</name>
</gene>
<name>A0ABX7THK8_STRCY</name>
<evidence type="ECO:0000313" key="2">
    <source>
        <dbReference type="Proteomes" id="UP000663908"/>
    </source>
</evidence>
<organism evidence="1 2">
    <name type="scientific">Streptomyces cyanogenus</name>
    <dbReference type="NCBI Taxonomy" id="80860"/>
    <lineage>
        <taxon>Bacteria</taxon>
        <taxon>Bacillati</taxon>
        <taxon>Actinomycetota</taxon>
        <taxon>Actinomycetes</taxon>
        <taxon>Kitasatosporales</taxon>
        <taxon>Streptomycetaceae</taxon>
        <taxon>Streptomyces</taxon>
    </lineage>
</organism>
<dbReference type="EMBL" id="CP071839">
    <property type="protein sequence ID" value="QTD95942.1"/>
    <property type="molecule type" value="Genomic_DNA"/>
</dbReference>
<sequence>MLALVTSTATDSKGVTQVTVRAARTGSATATWGPESTPLFTLRLSVATCPLQ</sequence>
<dbReference type="RefSeq" id="WP_208029999.1">
    <property type="nucleotide sequence ID" value="NZ_CP071839.1"/>
</dbReference>
<dbReference type="Proteomes" id="UP000663908">
    <property type="component" value="Chromosome"/>
</dbReference>